<name>A0A9Q3HT06_9BASI</name>
<dbReference type="Proteomes" id="UP000765509">
    <property type="component" value="Unassembled WGS sequence"/>
</dbReference>
<sequence>MIQTLEDIVRRFCAYSLEFKDSDGFTHDCCTWIFSLELAYKTSVHFSPGQTPAMVEKACNPRCPADTLRKDLVEIHPTSSRFKIMLDKVKHHAKISMNGAFDYATKNWDESDKVPDFKLQDLVQVSTLKFNDIKCPKKLKDSFV</sequence>
<accession>A0A9Q3HT06</accession>
<proteinExistence type="predicted"/>
<evidence type="ECO:0000313" key="2">
    <source>
        <dbReference type="Proteomes" id="UP000765509"/>
    </source>
</evidence>
<reference evidence="1" key="1">
    <citation type="submission" date="2021-03" db="EMBL/GenBank/DDBJ databases">
        <title>Draft genome sequence of rust myrtle Austropuccinia psidii MF-1, a brazilian biotype.</title>
        <authorList>
            <person name="Quecine M.C."/>
            <person name="Pachon D.M.R."/>
            <person name="Bonatelli M.L."/>
            <person name="Correr F.H."/>
            <person name="Franceschini L.M."/>
            <person name="Leite T.F."/>
            <person name="Margarido G.R.A."/>
            <person name="Almeida C.A."/>
            <person name="Ferrarezi J.A."/>
            <person name="Labate C.A."/>
        </authorList>
    </citation>
    <scope>NUCLEOTIDE SEQUENCE</scope>
    <source>
        <strain evidence="1">MF-1</strain>
    </source>
</reference>
<evidence type="ECO:0000313" key="1">
    <source>
        <dbReference type="EMBL" id="MBW0515247.1"/>
    </source>
</evidence>
<organism evidence="1 2">
    <name type="scientific">Austropuccinia psidii MF-1</name>
    <dbReference type="NCBI Taxonomy" id="1389203"/>
    <lineage>
        <taxon>Eukaryota</taxon>
        <taxon>Fungi</taxon>
        <taxon>Dikarya</taxon>
        <taxon>Basidiomycota</taxon>
        <taxon>Pucciniomycotina</taxon>
        <taxon>Pucciniomycetes</taxon>
        <taxon>Pucciniales</taxon>
        <taxon>Sphaerophragmiaceae</taxon>
        <taxon>Austropuccinia</taxon>
    </lineage>
</organism>
<gene>
    <name evidence="1" type="ORF">O181_054962</name>
</gene>
<dbReference type="EMBL" id="AVOT02024534">
    <property type="protein sequence ID" value="MBW0515247.1"/>
    <property type="molecule type" value="Genomic_DNA"/>
</dbReference>
<keyword evidence="2" id="KW-1185">Reference proteome</keyword>
<dbReference type="AlphaFoldDB" id="A0A9Q3HT06"/>
<protein>
    <submittedName>
        <fullName evidence="1">Uncharacterized protein</fullName>
    </submittedName>
</protein>
<comment type="caution">
    <text evidence="1">The sequence shown here is derived from an EMBL/GenBank/DDBJ whole genome shotgun (WGS) entry which is preliminary data.</text>
</comment>